<keyword evidence="1" id="KW-0472">Membrane</keyword>
<evidence type="ECO:0000256" key="1">
    <source>
        <dbReference type="SAM" id="Phobius"/>
    </source>
</evidence>
<feature type="transmembrane region" description="Helical" evidence="1">
    <location>
        <begin position="20"/>
        <end position="44"/>
    </location>
</feature>
<name>V6LQQ1_9EUKA</name>
<dbReference type="EMBL" id="KI546057">
    <property type="protein sequence ID" value="EST46910.1"/>
    <property type="molecule type" value="Genomic_DNA"/>
</dbReference>
<evidence type="ECO:0000313" key="3">
    <source>
        <dbReference type="EMBL" id="KAH0571197.1"/>
    </source>
</evidence>
<gene>
    <name evidence="2" type="ORF">SS50377_13063</name>
    <name evidence="3" type="ORF">SS50377_27497</name>
</gene>
<dbReference type="VEuPathDB" id="GiardiaDB:SS50377_27497"/>
<sequence>MNNYQLNQETTVLAKRKLHYIPLLVLKQIIPLSISAYVCFLFLYRIFTSEFQLGPPSIKKYDMLIFLSNVGVNELNPGIVGTDLPASYVMTTQPQKNVLKLSIPTAFTPQFPLVQFGQPYYLKVFIQIESFFGTKIENIQEFDIQVTNANSNISNICKLVSSGHHQNIIQPTFTDIDPSVYNDTTKFLPEQSVFNQTCVTDVKPATAGLVVDFVFNFMPGKLIPTNTIVIMFIFTGLCFSVIVYFGTYMLLNCIYKKIFIFARIM</sequence>
<dbReference type="AlphaFoldDB" id="V6LQQ1"/>
<dbReference type="Proteomes" id="UP000018208">
    <property type="component" value="Unassembled WGS sequence"/>
</dbReference>
<accession>V6LQQ1</accession>
<protein>
    <submittedName>
        <fullName evidence="2">Transmembrane domain-containing protein</fullName>
    </submittedName>
</protein>
<reference evidence="2 3" key="1">
    <citation type="journal article" date="2014" name="PLoS Genet.">
        <title>The Genome of Spironucleus salmonicida Highlights a Fish Pathogen Adapted to Fluctuating Environments.</title>
        <authorList>
            <person name="Xu F."/>
            <person name="Jerlstrom-Hultqvist J."/>
            <person name="Einarsson E."/>
            <person name="Astvaldsson A."/>
            <person name="Svard S.G."/>
            <person name="Andersson J.O."/>
        </authorList>
    </citation>
    <scope>NUCLEOTIDE SEQUENCE</scope>
    <source>
        <strain evidence="3">ATCC 50377</strain>
    </source>
</reference>
<dbReference type="EMBL" id="AUWU02000007">
    <property type="protein sequence ID" value="KAH0571197.1"/>
    <property type="molecule type" value="Genomic_DNA"/>
</dbReference>
<evidence type="ECO:0000313" key="4">
    <source>
        <dbReference type="Proteomes" id="UP000018208"/>
    </source>
</evidence>
<keyword evidence="4" id="KW-1185">Reference proteome</keyword>
<evidence type="ECO:0000313" key="2">
    <source>
        <dbReference type="EMBL" id="EST46910.1"/>
    </source>
</evidence>
<proteinExistence type="predicted"/>
<keyword evidence="1" id="KW-1133">Transmembrane helix</keyword>
<organism evidence="2">
    <name type="scientific">Spironucleus salmonicida</name>
    <dbReference type="NCBI Taxonomy" id="348837"/>
    <lineage>
        <taxon>Eukaryota</taxon>
        <taxon>Metamonada</taxon>
        <taxon>Diplomonadida</taxon>
        <taxon>Hexamitidae</taxon>
        <taxon>Hexamitinae</taxon>
        <taxon>Spironucleus</taxon>
    </lineage>
</organism>
<keyword evidence="1 2" id="KW-0812">Transmembrane</keyword>
<feature type="transmembrane region" description="Helical" evidence="1">
    <location>
        <begin position="228"/>
        <end position="251"/>
    </location>
</feature>
<reference evidence="3" key="2">
    <citation type="submission" date="2020-12" db="EMBL/GenBank/DDBJ databases">
        <title>New Spironucleus salmonicida genome in near-complete chromosomes.</title>
        <authorList>
            <person name="Xu F."/>
            <person name="Kurt Z."/>
            <person name="Jimenez-Gonzalez A."/>
            <person name="Astvaldsson A."/>
            <person name="Andersson J.O."/>
            <person name="Svard S.G."/>
        </authorList>
    </citation>
    <scope>NUCLEOTIDE SEQUENCE</scope>
    <source>
        <strain evidence="3">ATCC 50377</strain>
    </source>
</reference>